<sequence length="271" mass="28691">MTHLFDLSGKTAIVTGGNGVLGGAMAEGLAQAGARVAILGRTKETVDQQVAAIREDGGQALALYADVLNTADLKEANETVRNEWGKTDILINAAGGNIAGAIINPDQSFLDLDDEAFKKVVDLNFHGTYRPTKIFSESMIDSNEGCIINISSMAAQKIISRVIGYSAAKSAIDNFTKSLAVELANKHGEGMRVNAIAPGFFIGKQNRDLLLNEDGSLTDRGQTIVDHTPMNRFGEPEELVGTAVWLCSDASRFVTGTVIPVDGGFNAFSGV</sequence>
<keyword evidence="4" id="KW-1185">Reference proteome</keyword>
<dbReference type="Gene3D" id="3.40.50.720">
    <property type="entry name" value="NAD(P)-binding Rossmann-like Domain"/>
    <property type="match status" value="1"/>
</dbReference>
<dbReference type="PANTHER" id="PTHR42760:SF115">
    <property type="entry name" value="3-OXOACYL-[ACYL-CARRIER-PROTEIN] REDUCTASE FABG"/>
    <property type="match status" value="1"/>
</dbReference>
<dbReference type="PRINTS" id="PR00080">
    <property type="entry name" value="SDRFAMILY"/>
</dbReference>
<dbReference type="InterPro" id="IPR020904">
    <property type="entry name" value="Sc_DH/Rdtase_CS"/>
</dbReference>
<dbReference type="GO" id="GO:0005975">
    <property type="term" value="P:carbohydrate metabolic process"/>
    <property type="evidence" value="ECO:0007669"/>
    <property type="project" value="UniProtKB-ARBA"/>
</dbReference>
<gene>
    <name evidence="3" type="ORF">SAMN06265218_1144</name>
</gene>
<accession>A0A521E7P8</accession>
<name>A0A521E7P8_9BACT</name>
<protein>
    <submittedName>
        <fullName evidence="3">NAD(P)-dependent dehydrogenase, short-chain alcohol dehydrogenase family</fullName>
    </submittedName>
</protein>
<dbReference type="RefSeq" id="WP_142715352.1">
    <property type="nucleotide sequence ID" value="NZ_FXTH01000014.1"/>
</dbReference>
<dbReference type="PRINTS" id="PR00081">
    <property type="entry name" value="GDHRDH"/>
</dbReference>
<proteinExistence type="inferred from homology"/>
<dbReference type="InterPro" id="IPR002347">
    <property type="entry name" value="SDR_fam"/>
</dbReference>
<dbReference type="InterPro" id="IPR036291">
    <property type="entry name" value="NAD(P)-bd_dom_sf"/>
</dbReference>
<dbReference type="PANTHER" id="PTHR42760">
    <property type="entry name" value="SHORT-CHAIN DEHYDROGENASES/REDUCTASES FAMILY MEMBER"/>
    <property type="match status" value="1"/>
</dbReference>
<dbReference type="NCBIfam" id="NF006132">
    <property type="entry name" value="PRK08277.1"/>
    <property type="match status" value="1"/>
</dbReference>
<organism evidence="3 4">
    <name type="scientific">Fodinibius sediminis</name>
    <dbReference type="NCBI Taxonomy" id="1214077"/>
    <lineage>
        <taxon>Bacteria</taxon>
        <taxon>Pseudomonadati</taxon>
        <taxon>Balneolota</taxon>
        <taxon>Balneolia</taxon>
        <taxon>Balneolales</taxon>
        <taxon>Balneolaceae</taxon>
        <taxon>Fodinibius</taxon>
    </lineage>
</organism>
<dbReference type="Pfam" id="PF13561">
    <property type="entry name" value="adh_short_C2"/>
    <property type="match status" value="1"/>
</dbReference>
<dbReference type="AlphaFoldDB" id="A0A521E7P8"/>
<reference evidence="3 4" key="1">
    <citation type="submission" date="2017-05" db="EMBL/GenBank/DDBJ databases">
        <authorList>
            <person name="Varghese N."/>
            <person name="Submissions S."/>
        </authorList>
    </citation>
    <scope>NUCLEOTIDE SEQUENCE [LARGE SCALE GENOMIC DNA]</scope>
    <source>
        <strain evidence="3 4">DSM 21194</strain>
    </source>
</reference>
<evidence type="ECO:0000256" key="2">
    <source>
        <dbReference type="ARBA" id="ARBA00023002"/>
    </source>
</evidence>
<dbReference type="EMBL" id="FXTH01000014">
    <property type="protein sequence ID" value="SMO79842.1"/>
    <property type="molecule type" value="Genomic_DNA"/>
</dbReference>
<dbReference type="GO" id="GO:0016616">
    <property type="term" value="F:oxidoreductase activity, acting on the CH-OH group of donors, NAD or NADP as acceptor"/>
    <property type="evidence" value="ECO:0007669"/>
    <property type="project" value="UniProtKB-ARBA"/>
</dbReference>
<evidence type="ECO:0000313" key="4">
    <source>
        <dbReference type="Proteomes" id="UP000317593"/>
    </source>
</evidence>
<evidence type="ECO:0000256" key="1">
    <source>
        <dbReference type="ARBA" id="ARBA00006484"/>
    </source>
</evidence>
<keyword evidence="2" id="KW-0560">Oxidoreductase</keyword>
<dbReference type="SUPFAM" id="SSF51735">
    <property type="entry name" value="NAD(P)-binding Rossmann-fold domains"/>
    <property type="match status" value="1"/>
</dbReference>
<comment type="similarity">
    <text evidence="1">Belongs to the short-chain dehydrogenases/reductases (SDR) family.</text>
</comment>
<dbReference type="Proteomes" id="UP000317593">
    <property type="component" value="Unassembled WGS sequence"/>
</dbReference>
<dbReference type="PROSITE" id="PS00061">
    <property type="entry name" value="ADH_SHORT"/>
    <property type="match status" value="1"/>
</dbReference>
<dbReference type="OrthoDB" id="9803333at2"/>
<dbReference type="FunFam" id="3.40.50.720:FF:000240">
    <property type="entry name" value="SDR family oxidoreductase"/>
    <property type="match status" value="1"/>
</dbReference>
<evidence type="ECO:0000313" key="3">
    <source>
        <dbReference type="EMBL" id="SMO79842.1"/>
    </source>
</evidence>